<accession>A0AAD3UEW7</accession>
<proteinExistence type="predicted"/>
<protein>
    <submittedName>
        <fullName evidence="1">Uncharacterized protein</fullName>
    </submittedName>
</protein>
<dbReference type="EMBL" id="DACTUL010000065">
    <property type="protein sequence ID" value="HAT6346666.1"/>
    <property type="molecule type" value="Genomic_DNA"/>
</dbReference>
<reference evidence="1" key="1">
    <citation type="journal article" date="2018" name="Genome Biol.">
        <title>SKESA: strategic k-mer extension for scrupulous assemblies.</title>
        <authorList>
            <person name="Souvorov A."/>
            <person name="Agarwala R."/>
            <person name="Lipman D.J."/>
        </authorList>
    </citation>
    <scope>NUCLEOTIDE SEQUENCE</scope>
    <source>
        <strain evidence="1">OLC2673_Aeromonas</strain>
    </source>
</reference>
<gene>
    <name evidence="1" type="ORF">JAJ28_004482</name>
</gene>
<comment type="caution">
    <text evidence="1">The sequence shown here is derived from an EMBL/GenBank/DDBJ whole genome shotgun (WGS) entry which is preliminary data.</text>
</comment>
<dbReference type="Proteomes" id="UP000859505">
    <property type="component" value="Unassembled WGS sequence"/>
</dbReference>
<sequence length="361" mass="41534">MPTIFTLNSRSNVMLEVIRDHFRITAPRMYQEIQRLHKNLLEILESKNIKYENLRAALAPVMDRREAAFIFDSTAFDSDLYGREAFMYVLPLLEPKATQSILVGDMIGEDQHLIVEIIRESMVLSRSFTFKHSTLLYCVYINNLSDTAIHRLHQGLANCPAYLGHIPTTFGSRAKTYVSLCVCSFILKNGKTLIVAHEDDRDNSENINITLYPLEEFGYRVASLQGRYFSIFLGFKIERPSHKGFQVDTELALNSISDEITLFYDFDVLLDEKKYGYLINEKLGKLKKAGLDSADREYISSLIQSQLSANYIYNLSYLEEYDVMKFNIMLEVPHPTGHPTRMTAALEYIPAKKILRIITLH</sequence>
<evidence type="ECO:0000313" key="2">
    <source>
        <dbReference type="Proteomes" id="UP000859505"/>
    </source>
</evidence>
<dbReference type="AlphaFoldDB" id="A0AAD3UEW7"/>
<reference evidence="1" key="2">
    <citation type="submission" date="2020-01" db="EMBL/GenBank/DDBJ databases">
        <authorList>
            <consortium name="NCBI Pathogen Detection Project"/>
        </authorList>
    </citation>
    <scope>NUCLEOTIDE SEQUENCE</scope>
    <source>
        <strain evidence="1">OLC2673_Aeromonas</strain>
    </source>
</reference>
<organism evidence="1 2">
    <name type="scientific">Aeromonas hydrophila</name>
    <dbReference type="NCBI Taxonomy" id="644"/>
    <lineage>
        <taxon>Bacteria</taxon>
        <taxon>Pseudomonadati</taxon>
        <taxon>Pseudomonadota</taxon>
        <taxon>Gammaproteobacteria</taxon>
        <taxon>Aeromonadales</taxon>
        <taxon>Aeromonadaceae</taxon>
        <taxon>Aeromonas</taxon>
    </lineage>
</organism>
<evidence type="ECO:0000313" key="1">
    <source>
        <dbReference type="EMBL" id="HAT6346666.1"/>
    </source>
</evidence>
<name>A0AAD3UEW7_AERHY</name>